<dbReference type="OrthoDB" id="8536462at2"/>
<dbReference type="Proteomes" id="UP000308917">
    <property type="component" value="Unassembled WGS sequence"/>
</dbReference>
<dbReference type="InterPro" id="IPR039425">
    <property type="entry name" value="RNA_pol_sigma-70-like"/>
</dbReference>
<dbReference type="PANTHER" id="PTHR43133:SF63">
    <property type="entry name" value="RNA POLYMERASE SIGMA FACTOR FECI-RELATED"/>
    <property type="match status" value="1"/>
</dbReference>
<evidence type="ECO:0000313" key="8">
    <source>
        <dbReference type="Proteomes" id="UP000308917"/>
    </source>
</evidence>
<dbReference type="InterPro" id="IPR014284">
    <property type="entry name" value="RNA_pol_sigma-70_dom"/>
</dbReference>
<keyword evidence="3" id="KW-0731">Sigma factor</keyword>
<dbReference type="InterPro" id="IPR013325">
    <property type="entry name" value="RNA_pol_sigma_r2"/>
</dbReference>
<evidence type="ECO:0000259" key="5">
    <source>
        <dbReference type="Pfam" id="PF04542"/>
    </source>
</evidence>
<name>A0A4S8FDN6_9BURK</name>
<evidence type="ECO:0000313" key="7">
    <source>
        <dbReference type="EMBL" id="THU05085.1"/>
    </source>
</evidence>
<dbReference type="CDD" id="cd06171">
    <property type="entry name" value="Sigma70_r4"/>
    <property type="match status" value="1"/>
</dbReference>
<dbReference type="Gene3D" id="1.10.10.10">
    <property type="entry name" value="Winged helix-like DNA-binding domain superfamily/Winged helix DNA-binding domain"/>
    <property type="match status" value="1"/>
</dbReference>
<dbReference type="InterPro" id="IPR013324">
    <property type="entry name" value="RNA_pol_sigma_r3/r4-like"/>
</dbReference>
<gene>
    <name evidence="7" type="ORF">E9531_00590</name>
</gene>
<dbReference type="AlphaFoldDB" id="A0A4S8FDN6"/>
<dbReference type="SUPFAM" id="SSF88946">
    <property type="entry name" value="Sigma2 domain of RNA polymerase sigma factors"/>
    <property type="match status" value="1"/>
</dbReference>
<dbReference type="InterPro" id="IPR013249">
    <property type="entry name" value="RNA_pol_sigma70_r4_t2"/>
</dbReference>
<dbReference type="Gene3D" id="1.10.1740.10">
    <property type="match status" value="1"/>
</dbReference>
<dbReference type="PANTHER" id="PTHR43133">
    <property type="entry name" value="RNA POLYMERASE ECF-TYPE SIGMA FACTO"/>
    <property type="match status" value="1"/>
</dbReference>
<keyword evidence="4" id="KW-0804">Transcription</keyword>
<dbReference type="SUPFAM" id="SSF88659">
    <property type="entry name" value="Sigma3 and sigma4 domains of RNA polymerase sigma factors"/>
    <property type="match status" value="1"/>
</dbReference>
<dbReference type="InterPro" id="IPR036388">
    <property type="entry name" value="WH-like_DNA-bd_sf"/>
</dbReference>
<evidence type="ECO:0000259" key="6">
    <source>
        <dbReference type="Pfam" id="PF08281"/>
    </source>
</evidence>
<reference evidence="7 8" key="1">
    <citation type="journal article" date="2015" name="Antonie Van Leeuwenhoek">
        <title>Lampropedia puyangensis sp. nov., isolated from symptomatic bark of Populus ? euramericana canker and emended description of Lampropedia hyalina (Ehrenberg 1832) Lee et al. 2004.</title>
        <authorList>
            <person name="Li Y."/>
            <person name="Wang T."/>
            <person name="Piao C.G."/>
            <person name="Wang L.F."/>
            <person name="Tian G.Z."/>
            <person name="Zhu T.H."/>
            <person name="Guo M.W."/>
        </authorList>
    </citation>
    <scope>NUCLEOTIDE SEQUENCE [LARGE SCALE GENOMIC DNA]</scope>
    <source>
        <strain evidence="7 8">2-bin</strain>
    </source>
</reference>
<keyword evidence="2" id="KW-0805">Transcription regulation</keyword>
<evidence type="ECO:0000256" key="1">
    <source>
        <dbReference type="ARBA" id="ARBA00010641"/>
    </source>
</evidence>
<dbReference type="Pfam" id="PF08281">
    <property type="entry name" value="Sigma70_r4_2"/>
    <property type="match status" value="1"/>
</dbReference>
<evidence type="ECO:0000256" key="4">
    <source>
        <dbReference type="ARBA" id="ARBA00023163"/>
    </source>
</evidence>
<feature type="domain" description="RNA polymerase sigma factor 70 region 4 type 2" evidence="6">
    <location>
        <begin position="117"/>
        <end position="169"/>
    </location>
</feature>
<organism evidence="7 8">
    <name type="scientific">Lampropedia puyangensis</name>
    <dbReference type="NCBI Taxonomy" id="1330072"/>
    <lineage>
        <taxon>Bacteria</taxon>
        <taxon>Pseudomonadati</taxon>
        <taxon>Pseudomonadota</taxon>
        <taxon>Betaproteobacteria</taxon>
        <taxon>Burkholderiales</taxon>
        <taxon>Comamonadaceae</taxon>
        <taxon>Lampropedia</taxon>
    </lineage>
</organism>
<dbReference type="GO" id="GO:0006352">
    <property type="term" value="P:DNA-templated transcription initiation"/>
    <property type="evidence" value="ECO:0007669"/>
    <property type="project" value="InterPro"/>
</dbReference>
<dbReference type="NCBIfam" id="TIGR02937">
    <property type="entry name" value="sigma70-ECF"/>
    <property type="match status" value="1"/>
</dbReference>
<evidence type="ECO:0000256" key="2">
    <source>
        <dbReference type="ARBA" id="ARBA00023015"/>
    </source>
</evidence>
<protein>
    <submittedName>
        <fullName evidence="7">Sigma-70 family RNA polymerase sigma factor</fullName>
    </submittedName>
</protein>
<feature type="domain" description="RNA polymerase sigma-70 region 2" evidence="5">
    <location>
        <begin position="21"/>
        <end position="85"/>
    </location>
</feature>
<evidence type="ECO:0000256" key="3">
    <source>
        <dbReference type="ARBA" id="ARBA00023082"/>
    </source>
</evidence>
<proteinExistence type="inferred from homology"/>
<comment type="caution">
    <text evidence="7">The sequence shown here is derived from an EMBL/GenBank/DDBJ whole genome shotgun (WGS) entry which is preliminary data.</text>
</comment>
<comment type="similarity">
    <text evidence="1">Belongs to the sigma-70 factor family. ECF subfamily.</text>
</comment>
<dbReference type="GO" id="GO:0003677">
    <property type="term" value="F:DNA binding"/>
    <property type="evidence" value="ECO:0007669"/>
    <property type="project" value="InterPro"/>
</dbReference>
<sequence length="178" mass="20116">MVCIYNCRFSVHPVQANVDLLYASHHRWLRTWLHHRIGDAFLAADLTQDTFLRLFLARRDYSGHEPKALLTTIAKGLVVDHWRRQEVERAYLEALAHQPAALAPSPEERLIVIEALARIDALLAAMPQRTREVFLLAQLDGLTLAQIAQRTGMAAVTVRRHIHKALVACMLAVDESGE</sequence>
<accession>A0A4S8FDN6</accession>
<dbReference type="GO" id="GO:0016987">
    <property type="term" value="F:sigma factor activity"/>
    <property type="evidence" value="ECO:0007669"/>
    <property type="project" value="UniProtKB-KW"/>
</dbReference>
<dbReference type="InterPro" id="IPR007627">
    <property type="entry name" value="RNA_pol_sigma70_r2"/>
</dbReference>
<dbReference type="Pfam" id="PF04542">
    <property type="entry name" value="Sigma70_r2"/>
    <property type="match status" value="1"/>
</dbReference>
<dbReference type="EMBL" id="STFG01000001">
    <property type="protein sequence ID" value="THU05085.1"/>
    <property type="molecule type" value="Genomic_DNA"/>
</dbReference>
<keyword evidence="8" id="KW-1185">Reference proteome</keyword>